<feature type="transmembrane region" description="Helical" evidence="13">
    <location>
        <begin position="20"/>
        <end position="41"/>
    </location>
</feature>
<evidence type="ECO:0000256" key="11">
    <source>
        <dbReference type="ARBA" id="ARBA00023306"/>
    </source>
</evidence>
<keyword evidence="6 12" id="KW-1003">Cell membrane</keyword>
<keyword evidence="17" id="KW-1185">Reference proteome</keyword>
<comment type="subunit">
    <text evidence="4">Forms a membrane-associated complex with FtsE.</text>
</comment>
<dbReference type="PANTHER" id="PTHR47755">
    <property type="entry name" value="CELL DIVISION PROTEIN FTSX"/>
    <property type="match status" value="1"/>
</dbReference>
<dbReference type="EMBL" id="RDBE01000006">
    <property type="protein sequence ID" value="RLV49838.1"/>
    <property type="molecule type" value="Genomic_DNA"/>
</dbReference>
<evidence type="ECO:0000256" key="5">
    <source>
        <dbReference type="ARBA" id="ARBA00021907"/>
    </source>
</evidence>
<accession>A0A3L8P5Z4</accession>
<comment type="similarity">
    <text evidence="3 12">Belongs to the ABC-4 integral membrane protein family. FtsX subfamily.</text>
</comment>
<keyword evidence="9 13" id="KW-1133">Transmembrane helix</keyword>
<keyword evidence="8 13" id="KW-0812">Transmembrane</keyword>
<feature type="transmembrane region" description="Helical" evidence="13">
    <location>
        <begin position="176"/>
        <end position="196"/>
    </location>
</feature>
<feature type="transmembrane region" description="Helical" evidence="13">
    <location>
        <begin position="279"/>
        <end position="299"/>
    </location>
</feature>
<comment type="subcellular location">
    <subcellularLocation>
        <location evidence="2">Cell membrane</location>
        <topology evidence="2">Multi-pass membrane protein</topology>
    </subcellularLocation>
</comment>
<evidence type="ECO:0000256" key="6">
    <source>
        <dbReference type="ARBA" id="ARBA00022475"/>
    </source>
</evidence>
<evidence type="ECO:0000256" key="10">
    <source>
        <dbReference type="ARBA" id="ARBA00023136"/>
    </source>
</evidence>
<dbReference type="Pfam" id="PF18075">
    <property type="entry name" value="FtsX_ECD"/>
    <property type="match status" value="1"/>
</dbReference>
<dbReference type="Pfam" id="PF02687">
    <property type="entry name" value="FtsX"/>
    <property type="match status" value="1"/>
</dbReference>
<sequence>MQLRYVFSEAAIGLRRNLTMTIALVVTMFVSLTLVGMGLLLHAQADKAEQRWGSQLQITVYLCNANARAATCAGGEVTDPQKSAVVQVLKTHPEVKNFSYRSKQQAYDALQKLAKQQDTSSNDLYSTVTVNDMNQSYTVTLKDPRKYQGVEQAIAGLDGVENVQDLHNLLSPIYKFLSAMLVGALVFAGVLLVAAVLEVGNTIRLTAHARRREIGIMRLVGAGSLSIQLPFLMETLVAAMIGIVLSAGALAFFVWYVVYGKLRTSNIVYWIDYWDLLRAIAAIAVLGIVMTVIPTLLMTRKYLKV</sequence>
<dbReference type="NCBIfam" id="NF038346">
    <property type="entry name" value="FtsX_actino"/>
    <property type="match status" value="1"/>
</dbReference>
<evidence type="ECO:0000256" key="7">
    <source>
        <dbReference type="ARBA" id="ARBA00022618"/>
    </source>
</evidence>
<comment type="function">
    <text evidence="1">Part of the ABC transporter FtsEX involved in cellular division.</text>
</comment>
<dbReference type="Gene3D" id="3.30.70.3040">
    <property type="match status" value="1"/>
</dbReference>
<reference evidence="16 17" key="1">
    <citation type="submission" date="2018-10" db="EMBL/GenBank/DDBJ databases">
        <title>Marmoricola sp. 4Q3S-7 whole genome shotgun sequence.</title>
        <authorList>
            <person name="Li F."/>
        </authorList>
    </citation>
    <scope>NUCLEOTIDE SEQUENCE [LARGE SCALE GENOMIC DNA]</scope>
    <source>
        <strain evidence="16 17">4Q3S-7</strain>
    </source>
</reference>
<proteinExistence type="inferred from homology"/>
<name>A0A3L8P5Z4_9ACTN</name>
<dbReference type="OrthoDB" id="9812531at2"/>
<feature type="transmembrane region" description="Helical" evidence="13">
    <location>
        <begin position="216"/>
        <end position="233"/>
    </location>
</feature>
<dbReference type="GO" id="GO:0051301">
    <property type="term" value="P:cell division"/>
    <property type="evidence" value="ECO:0007669"/>
    <property type="project" value="UniProtKB-KW"/>
</dbReference>
<evidence type="ECO:0000259" key="15">
    <source>
        <dbReference type="Pfam" id="PF18075"/>
    </source>
</evidence>
<feature type="domain" description="FtsX extracellular" evidence="15">
    <location>
        <begin position="56"/>
        <end position="163"/>
    </location>
</feature>
<dbReference type="Proteomes" id="UP000281708">
    <property type="component" value="Unassembled WGS sequence"/>
</dbReference>
<evidence type="ECO:0000259" key="14">
    <source>
        <dbReference type="Pfam" id="PF02687"/>
    </source>
</evidence>
<gene>
    <name evidence="16" type="ORF">D9V37_08090</name>
</gene>
<comment type="caution">
    <text evidence="16">The sequence shown here is derived from an EMBL/GenBank/DDBJ whole genome shotgun (WGS) entry which is preliminary data.</text>
</comment>
<dbReference type="RefSeq" id="WP_121805603.1">
    <property type="nucleotide sequence ID" value="NZ_RDBE01000006.1"/>
</dbReference>
<dbReference type="AlphaFoldDB" id="A0A3L8P5Z4"/>
<organism evidence="16 17">
    <name type="scientific">Nocardioides mangrovicus</name>
    <dbReference type="NCBI Taxonomy" id="2478913"/>
    <lineage>
        <taxon>Bacteria</taxon>
        <taxon>Bacillati</taxon>
        <taxon>Actinomycetota</taxon>
        <taxon>Actinomycetes</taxon>
        <taxon>Propionibacteriales</taxon>
        <taxon>Nocardioidaceae</taxon>
        <taxon>Nocardioides</taxon>
    </lineage>
</organism>
<keyword evidence="11 12" id="KW-0131">Cell cycle</keyword>
<feature type="domain" description="ABC3 transporter permease C-terminal" evidence="14">
    <location>
        <begin position="186"/>
        <end position="301"/>
    </location>
</feature>
<evidence type="ECO:0000256" key="12">
    <source>
        <dbReference type="PIRNR" id="PIRNR003097"/>
    </source>
</evidence>
<dbReference type="InterPro" id="IPR004513">
    <property type="entry name" value="FtsX"/>
</dbReference>
<evidence type="ECO:0000256" key="13">
    <source>
        <dbReference type="SAM" id="Phobius"/>
    </source>
</evidence>
<evidence type="ECO:0000313" key="16">
    <source>
        <dbReference type="EMBL" id="RLV49838.1"/>
    </source>
</evidence>
<evidence type="ECO:0000256" key="1">
    <source>
        <dbReference type="ARBA" id="ARBA00003552"/>
    </source>
</evidence>
<evidence type="ECO:0000256" key="3">
    <source>
        <dbReference type="ARBA" id="ARBA00007379"/>
    </source>
</evidence>
<dbReference type="InterPro" id="IPR040690">
    <property type="entry name" value="FtsX_ECD"/>
</dbReference>
<keyword evidence="7 12" id="KW-0132">Cell division</keyword>
<dbReference type="PANTHER" id="PTHR47755:SF1">
    <property type="entry name" value="CELL DIVISION PROTEIN FTSX"/>
    <property type="match status" value="1"/>
</dbReference>
<dbReference type="PIRSF" id="PIRSF003097">
    <property type="entry name" value="FtsX"/>
    <property type="match status" value="1"/>
</dbReference>
<evidence type="ECO:0000256" key="9">
    <source>
        <dbReference type="ARBA" id="ARBA00022989"/>
    </source>
</evidence>
<feature type="transmembrane region" description="Helical" evidence="13">
    <location>
        <begin position="240"/>
        <end position="259"/>
    </location>
</feature>
<keyword evidence="10 12" id="KW-0472">Membrane</keyword>
<dbReference type="InterPro" id="IPR047929">
    <property type="entry name" value="FtsX_actino"/>
</dbReference>
<evidence type="ECO:0000256" key="2">
    <source>
        <dbReference type="ARBA" id="ARBA00004651"/>
    </source>
</evidence>
<evidence type="ECO:0000256" key="4">
    <source>
        <dbReference type="ARBA" id="ARBA00011160"/>
    </source>
</evidence>
<dbReference type="InterPro" id="IPR003838">
    <property type="entry name" value="ABC3_permease_C"/>
</dbReference>
<evidence type="ECO:0000256" key="8">
    <source>
        <dbReference type="ARBA" id="ARBA00022692"/>
    </source>
</evidence>
<protein>
    <recommendedName>
        <fullName evidence="5 12">Cell division protein FtsX</fullName>
    </recommendedName>
</protein>
<evidence type="ECO:0000313" key="17">
    <source>
        <dbReference type="Proteomes" id="UP000281708"/>
    </source>
</evidence>
<dbReference type="GO" id="GO:0005886">
    <property type="term" value="C:plasma membrane"/>
    <property type="evidence" value="ECO:0007669"/>
    <property type="project" value="UniProtKB-SubCell"/>
</dbReference>